<keyword evidence="1" id="KW-1133">Transmembrane helix</keyword>
<evidence type="ECO:0000256" key="1">
    <source>
        <dbReference type="SAM" id="Phobius"/>
    </source>
</evidence>
<proteinExistence type="predicted"/>
<dbReference type="InterPro" id="IPR007165">
    <property type="entry name" value="Phage_holin_4_2"/>
</dbReference>
<keyword evidence="1" id="KW-0472">Membrane</keyword>
<evidence type="ECO:0000313" key="3">
    <source>
        <dbReference type="Proteomes" id="UP000177942"/>
    </source>
</evidence>
<dbReference type="Proteomes" id="UP000177942">
    <property type="component" value="Unassembled WGS sequence"/>
</dbReference>
<feature type="transmembrane region" description="Helical" evidence="1">
    <location>
        <begin position="33"/>
        <end position="52"/>
    </location>
</feature>
<keyword evidence="1" id="KW-0812">Transmembrane</keyword>
<reference evidence="2 3" key="1">
    <citation type="journal article" date="2016" name="Nat. Commun.">
        <title>Thousands of microbial genomes shed light on interconnected biogeochemical processes in an aquifer system.</title>
        <authorList>
            <person name="Anantharaman K."/>
            <person name="Brown C.T."/>
            <person name="Hug L.A."/>
            <person name="Sharon I."/>
            <person name="Castelle C.J."/>
            <person name="Probst A.J."/>
            <person name="Thomas B.C."/>
            <person name="Singh A."/>
            <person name="Wilkins M.J."/>
            <person name="Karaoz U."/>
            <person name="Brodie E.L."/>
            <person name="Williams K.H."/>
            <person name="Hubbard S.S."/>
            <person name="Banfield J.F."/>
        </authorList>
    </citation>
    <scope>NUCLEOTIDE SEQUENCE [LARGE SCALE GENOMIC DNA]</scope>
</reference>
<gene>
    <name evidence="2" type="ORF">A3A16_03065</name>
</gene>
<organism evidence="2 3">
    <name type="scientific">Candidatus Harrisonbacteria bacterium RIFCSPLOWO2_01_FULL_44_18</name>
    <dbReference type="NCBI Taxonomy" id="1798407"/>
    <lineage>
        <taxon>Bacteria</taxon>
        <taxon>Candidatus Harrisoniibacteriota</taxon>
    </lineage>
</organism>
<name>A0A1G1ZLI2_9BACT</name>
<protein>
    <recommendedName>
        <fullName evidence="4">Phage holin family protein</fullName>
    </recommendedName>
</protein>
<accession>A0A1G1ZLI2</accession>
<dbReference type="AlphaFoldDB" id="A0A1G1ZLI2"/>
<sequence>MIKLLIFLISNLTAVLAADYFIEGFEVTNDLVGFAIVVALFTIANSFILPMLRFILKPFIWLTMGLLAVVLNGALIYVVDILSESITINGLLPLIFATLIFGFINAVFALGARAFK</sequence>
<dbReference type="STRING" id="1798407.A3A16_03065"/>
<feature type="transmembrane region" description="Helical" evidence="1">
    <location>
        <begin position="91"/>
        <end position="112"/>
    </location>
</feature>
<dbReference type="EMBL" id="MHJJ01000011">
    <property type="protein sequence ID" value="OGY65401.1"/>
    <property type="molecule type" value="Genomic_DNA"/>
</dbReference>
<feature type="transmembrane region" description="Helical" evidence="1">
    <location>
        <begin position="59"/>
        <end position="79"/>
    </location>
</feature>
<comment type="caution">
    <text evidence="2">The sequence shown here is derived from an EMBL/GenBank/DDBJ whole genome shotgun (WGS) entry which is preliminary data.</text>
</comment>
<dbReference type="Pfam" id="PF04020">
    <property type="entry name" value="Phage_holin_4_2"/>
    <property type="match status" value="1"/>
</dbReference>
<evidence type="ECO:0000313" key="2">
    <source>
        <dbReference type="EMBL" id="OGY65401.1"/>
    </source>
</evidence>
<evidence type="ECO:0008006" key="4">
    <source>
        <dbReference type="Google" id="ProtNLM"/>
    </source>
</evidence>